<evidence type="ECO:0000313" key="2">
    <source>
        <dbReference type="Proteomes" id="UP000192223"/>
    </source>
</evidence>
<dbReference type="Proteomes" id="UP000192223">
    <property type="component" value="Unplaced"/>
</dbReference>
<protein>
    <submittedName>
        <fullName evidence="3">Uncharacterized protein LOC108735484</fullName>
    </submittedName>
</protein>
<dbReference type="RefSeq" id="XP_018322962.1">
    <property type="nucleotide sequence ID" value="XM_018467460.1"/>
</dbReference>
<sequence>MNVSGKLQILVLCFCFINITVANVIQSNRSLRSFRLPFPGFGPVCNTCPNHFCDDDPAVIDGYCCGCARFYDNLPIICPPTIVCPKNGYSLCKDYEYMMHCCC</sequence>
<dbReference type="OrthoDB" id="8180485at2759"/>
<evidence type="ECO:0000256" key="1">
    <source>
        <dbReference type="SAM" id="SignalP"/>
    </source>
</evidence>
<feature type="chain" id="PRO_5010704332" evidence="1">
    <location>
        <begin position="23"/>
        <end position="103"/>
    </location>
</feature>
<dbReference type="AlphaFoldDB" id="A0A1W4WR50"/>
<proteinExistence type="predicted"/>
<dbReference type="GeneID" id="108735484"/>
<dbReference type="InParanoid" id="A0A1W4WR50"/>
<organism evidence="2 3">
    <name type="scientific">Agrilus planipennis</name>
    <name type="common">Emerald ash borer</name>
    <name type="synonym">Agrilus marcopoli</name>
    <dbReference type="NCBI Taxonomy" id="224129"/>
    <lineage>
        <taxon>Eukaryota</taxon>
        <taxon>Metazoa</taxon>
        <taxon>Ecdysozoa</taxon>
        <taxon>Arthropoda</taxon>
        <taxon>Hexapoda</taxon>
        <taxon>Insecta</taxon>
        <taxon>Pterygota</taxon>
        <taxon>Neoptera</taxon>
        <taxon>Endopterygota</taxon>
        <taxon>Coleoptera</taxon>
        <taxon>Polyphaga</taxon>
        <taxon>Elateriformia</taxon>
        <taxon>Buprestoidea</taxon>
        <taxon>Buprestidae</taxon>
        <taxon>Agrilinae</taxon>
        <taxon>Agrilus</taxon>
    </lineage>
</organism>
<keyword evidence="2" id="KW-1185">Reference proteome</keyword>
<name>A0A1W4WR50_AGRPL</name>
<feature type="signal peptide" evidence="1">
    <location>
        <begin position="1"/>
        <end position="22"/>
    </location>
</feature>
<dbReference type="KEGG" id="apln:108735484"/>
<accession>A0A1W4WR50</accession>
<gene>
    <name evidence="3" type="primary">LOC108735484</name>
</gene>
<keyword evidence="1" id="KW-0732">Signal</keyword>
<dbReference type="STRING" id="224129.A0A1W4WR50"/>
<reference evidence="3" key="1">
    <citation type="submission" date="2025-08" db="UniProtKB">
        <authorList>
            <consortium name="RefSeq"/>
        </authorList>
    </citation>
    <scope>IDENTIFICATION</scope>
    <source>
        <tissue evidence="3">Entire body</tissue>
    </source>
</reference>
<evidence type="ECO:0000313" key="3">
    <source>
        <dbReference type="RefSeq" id="XP_018322962.1"/>
    </source>
</evidence>